<dbReference type="InterPro" id="IPR018490">
    <property type="entry name" value="cNMP-bd_dom_sf"/>
</dbReference>
<dbReference type="SUPFAM" id="SSF46785">
    <property type="entry name" value="Winged helix' DNA-binding domain"/>
    <property type="match status" value="1"/>
</dbReference>
<name>A0A2M9CXU3_9BACT</name>
<dbReference type="PROSITE" id="PS50042">
    <property type="entry name" value="CNMP_BINDING_3"/>
    <property type="match status" value="1"/>
</dbReference>
<comment type="caution">
    <text evidence="6">The sequence shown here is derived from an EMBL/GenBank/DDBJ whole genome shotgun (WGS) entry which is preliminary data.</text>
</comment>
<evidence type="ECO:0000313" key="6">
    <source>
        <dbReference type="EMBL" id="PJJ76741.1"/>
    </source>
</evidence>
<dbReference type="AlphaFoldDB" id="A0A2M9CXU3"/>
<feature type="domain" description="HTH crp-type" evidence="5">
    <location>
        <begin position="133"/>
        <end position="199"/>
    </location>
</feature>
<dbReference type="Proteomes" id="UP000230000">
    <property type="component" value="Unassembled WGS sequence"/>
</dbReference>
<gene>
    <name evidence="6" type="ORF">BXY57_2373</name>
</gene>
<dbReference type="InterPro" id="IPR014710">
    <property type="entry name" value="RmlC-like_jellyroll"/>
</dbReference>
<dbReference type="OrthoDB" id="9776746at2"/>
<dbReference type="Gene3D" id="2.60.120.10">
    <property type="entry name" value="Jelly Rolls"/>
    <property type="match status" value="1"/>
</dbReference>
<protein>
    <submittedName>
        <fullName evidence="6">CRP/FNR family transcriptional regulator</fullName>
    </submittedName>
</protein>
<keyword evidence="7" id="KW-1185">Reference proteome</keyword>
<dbReference type="PRINTS" id="PR00034">
    <property type="entry name" value="HTHCRP"/>
</dbReference>
<dbReference type="PANTHER" id="PTHR24567">
    <property type="entry name" value="CRP FAMILY TRANSCRIPTIONAL REGULATORY PROTEIN"/>
    <property type="match status" value="1"/>
</dbReference>
<keyword evidence="1" id="KW-0805">Transcription regulation</keyword>
<evidence type="ECO:0000256" key="2">
    <source>
        <dbReference type="ARBA" id="ARBA00023125"/>
    </source>
</evidence>
<dbReference type="InterPro" id="IPR036388">
    <property type="entry name" value="WH-like_DNA-bd_sf"/>
</dbReference>
<dbReference type="InterPro" id="IPR050397">
    <property type="entry name" value="Env_Response_Regulators"/>
</dbReference>
<dbReference type="InterPro" id="IPR000595">
    <property type="entry name" value="cNMP-bd_dom"/>
</dbReference>
<sequence>MKDDLFEKWMEAGDIRTFPAGTVLLQDGSYIRSVPVVLSGVVKVLKQNDEGREILLYYIQPGESCVMSFLGGLHEEKSKIKAVVEEDADVLLIPIDEVRRLIREEYGFIEFMFRLYHRRFEEVLSVLEAVAFKRMDERLLSLLHKKVLLNGSPQLQITHQQLADELGTDRVVVSRLLKQLENEGVVQLGRNRIVVMKTSP</sequence>
<dbReference type="GO" id="GO:0003700">
    <property type="term" value="F:DNA-binding transcription factor activity"/>
    <property type="evidence" value="ECO:0007669"/>
    <property type="project" value="TreeGrafter"/>
</dbReference>
<proteinExistence type="predicted"/>
<dbReference type="GO" id="GO:0005829">
    <property type="term" value="C:cytosol"/>
    <property type="evidence" value="ECO:0007669"/>
    <property type="project" value="TreeGrafter"/>
</dbReference>
<dbReference type="SMART" id="SM00419">
    <property type="entry name" value="HTH_CRP"/>
    <property type="match status" value="1"/>
</dbReference>
<dbReference type="PROSITE" id="PS51063">
    <property type="entry name" value="HTH_CRP_2"/>
    <property type="match status" value="1"/>
</dbReference>
<dbReference type="EMBL" id="PGFG01000001">
    <property type="protein sequence ID" value="PJJ76741.1"/>
    <property type="molecule type" value="Genomic_DNA"/>
</dbReference>
<evidence type="ECO:0000256" key="3">
    <source>
        <dbReference type="ARBA" id="ARBA00023163"/>
    </source>
</evidence>
<dbReference type="PANTHER" id="PTHR24567:SF26">
    <property type="entry name" value="REGULATORY PROTEIN YEIL"/>
    <property type="match status" value="1"/>
</dbReference>
<evidence type="ECO:0000259" key="4">
    <source>
        <dbReference type="PROSITE" id="PS50042"/>
    </source>
</evidence>
<dbReference type="CDD" id="cd00038">
    <property type="entry name" value="CAP_ED"/>
    <property type="match status" value="1"/>
</dbReference>
<accession>A0A2M9CXU3</accession>
<evidence type="ECO:0000259" key="5">
    <source>
        <dbReference type="PROSITE" id="PS51063"/>
    </source>
</evidence>
<keyword evidence="2" id="KW-0238">DNA-binding</keyword>
<dbReference type="RefSeq" id="WP_100315178.1">
    <property type="nucleotide sequence ID" value="NZ_PGFG01000001.1"/>
</dbReference>
<evidence type="ECO:0000313" key="7">
    <source>
        <dbReference type="Proteomes" id="UP000230000"/>
    </source>
</evidence>
<reference evidence="6 7" key="1">
    <citation type="submission" date="2017-11" db="EMBL/GenBank/DDBJ databases">
        <title>Genomic Encyclopedia of Archaeal and Bacterial Type Strains, Phase II (KMG-II): From Individual Species to Whole Genera.</title>
        <authorList>
            <person name="Goeker M."/>
        </authorList>
    </citation>
    <scope>NUCLEOTIDE SEQUENCE [LARGE SCALE GENOMIC DNA]</scope>
    <source>
        <strain evidence="6 7">DSM 27268</strain>
    </source>
</reference>
<evidence type="ECO:0000256" key="1">
    <source>
        <dbReference type="ARBA" id="ARBA00023015"/>
    </source>
</evidence>
<dbReference type="Gene3D" id="1.10.10.10">
    <property type="entry name" value="Winged helix-like DNA-binding domain superfamily/Winged helix DNA-binding domain"/>
    <property type="match status" value="1"/>
</dbReference>
<dbReference type="SUPFAM" id="SSF51206">
    <property type="entry name" value="cAMP-binding domain-like"/>
    <property type="match status" value="1"/>
</dbReference>
<dbReference type="InterPro" id="IPR012318">
    <property type="entry name" value="HTH_CRP"/>
</dbReference>
<feature type="domain" description="Cyclic nucleotide-binding" evidence="4">
    <location>
        <begin position="1"/>
        <end position="63"/>
    </location>
</feature>
<dbReference type="Pfam" id="PF00027">
    <property type="entry name" value="cNMP_binding"/>
    <property type="match status" value="1"/>
</dbReference>
<dbReference type="GO" id="GO:0003677">
    <property type="term" value="F:DNA binding"/>
    <property type="evidence" value="ECO:0007669"/>
    <property type="project" value="UniProtKB-KW"/>
</dbReference>
<organism evidence="6 7">
    <name type="scientific">Thermoflavifilum aggregans</name>
    <dbReference type="NCBI Taxonomy" id="454188"/>
    <lineage>
        <taxon>Bacteria</taxon>
        <taxon>Pseudomonadati</taxon>
        <taxon>Bacteroidota</taxon>
        <taxon>Chitinophagia</taxon>
        <taxon>Chitinophagales</taxon>
        <taxon>Chitinophagaceae</taxon>
        <taxon>Thermoflavifilum</taxon>
    </lineage>
</organism>
<dbReference type="InterPro" id="IPR036390">
    <property type="entry name" value="WH_DNA-bd_sf"/>
</dbReference>
<keyword evidence="3" id="KW-0804">Transcription</keyword>
<dbReference type="Pfam" id="PF13545">
    <property type="entry name" value="HTH_Crp_2"/>
    <property type="match status" value="1"/>
</dbReference>